<dbReference type="PRINTS" id="PR01021">
    <property type="entry name" value="OMPADOMAIN"/>
</dbReference>
<dbReference type="Gene3D" id="3.30.1330.60">
    <property type="entry name" value="OmpA-like domain"/>
    <property type="match status" value="1"/>
</dbReference>
<evidence type="ECO:0000256" key="3">
    <source>
        <dbReference type="ARBA" id="ARBA00023237"/>
    </source>
</evidence>
<evidence type="ECO:0000259" key="5">
    <source>
        <dbReference type="PROSITE" id="PS51123"/>
    </source>
</evidence>
<dbReference type="PROSITE" id="PS51123">
    <property type="entry name" value="OMPA_2"/>
    <property type="match status" value="1"/>
</dbReference>
<comment type="subcellular location">
    <subcellularLocation>
        <location evidence="1">Cell outer membrane</location>
    </subcellularLocation>
</comment>
<reference evidence="7" key="1">
    <citation type="journal article" date="2019" name="Int. J. Syst. Evol. Microbiol.">
        <title>The Global Catalogue of Microorganisms (GCM) 10K type strain sequencing project: providing services to taxonomists for standard genome sequencing and annotation.</title>
        <authorList>
            <consortium name="The Broad Institute Genomics Platform"/>
            <consortium name="The Broad Institute Genome Sequencing Center for Infectious Disease"/>
            <person name="Wu L."/>
            <person name="Ma J."/>
        </authorList>
    </citation>
    <scope>NUCLEOTIDE SEQUENCE [LARGE SCALE GENOMIC DNA]</scope>
    <source>
        <strain evidence="7">KCTC 52644</strain>
    </source>
</reference>
<dbReference type="Pfam" id="PF00691">
    <property type="entry name" value="OmpA"/>
    <property type="match status" value="1"/>
</dbReference>
<dbReference type="InterPro" id="IPR036737">
    <property type="entry name" value="OmpA-like_sf"/>
</dbReference>
<feature type="domain" description="OmpA-like" evidence="5">
    <location>
        <begin position="281"/>
        <end position="406"/>
    </location>
</feature>
<protein>
    <submittedName>
        <fullName evidence="6">OmpA family protein</fullName>
    </submittedName>
</protein>
<sequence>MVIPPDEFVWFKVNEWITGTTAEDKKKDISWIWQEHDRKIIIWKKIIPANKIYAIKLPKKLCGSYSYYLEASFSGKTDSSLAGLYISGLCDKSIVSSKWCTTIDGKDVRKTTLFSYGNVIHLNLSTEGLNGDRLIVEVYNLQKLISDKLIFTFTNVKVRDGEVNLEIKNTSAWQGLISNIQSEEKFYIKVKDQATGKYILDSNKDAAHARYLRIKNKLIANSPQAPVNNTASKTGQPNVKAVRYEPCKFEQIYLTETNKKDGKIVQTKTQVFDNGKALKGVNNPERKITKTIFFDFDSDVITKDGNTKLNNTLNFLLEHEHSTITIEGYACVIGKMKYNQSLSQNRSDAVRKFFTDGKLDVRRIVSKGKGEINATDNKGGADNLKYKDEKKYIEARRVDISFQYFGHDAKTIIFETIAPSQNKDILIDITAFQTNACFRDKEKHIKQIKVTSSEYKTPLIKAGSSLVAPIHSALSVINPAPMQYIWPRWNLINGAKGAGIDSAEYYNIYVNSCRYYSENPQSTLQIKAYPDIKWTLEFKWNHKQSFAYTYGNKMHPFSIKNGRKKAIGSVVDGDFAREDGEMDQSFELSLEAEWDEKRRKLEIGTEFGEKIAKTLSNFVRLKKIADSITNSPVNGGKFSFEIKPPAVAISIQWFLEKVDEYKNQIGTNIKFGIETKPLIDADIIIDLWQIVTEFGANAICPGAGKVINFISKHLEGNVGIKFEVIFNGSINVSGEISGNTLTPKNTKGKLAVEGKVQVTLELKAWATAEYGIAGFDGSAKANANTYLSAGIKAEIAKDGVVGYPELEFGGIVAKYVVIASIKFGVFKETFENNGQYVIVQKCPVEFKKAYLLGPY</sequence>
<dbReference type="PANTHER" id="PTHR30329:SF21">
    <property type="entry name" value="LIPOPROTEIN YIAD-RELATED"/>
    <property type="match status" value="1"/>
</dbReference>
<keyword evidence="2 4" id="KW-0472">Membrane</keyword>
<dbReference type="PANTHER" id="PTHR30329">
    <property type="entry name" value="STATOR ELEMENT OF FLAGELLAR MOTOR COMPLEX"/>
    <property type="match status" value="1"/>
</dbReference>
<proteinExistence type="predicted"/>
<accession>A0ABW5Z7F0</accession>
<dbReference type="Proteomes" id="UP001597549">
    <property type="component" value="Unassembled WGS sequence"/>
</dbReference>
<dbReference type="InterPro" id="IPR006664">
    <property type="entry name" value="OMP_bac"/>
</dbReference>
<dbReference type="EMBL" id="JBHUOL010000011">
    <property type="protein sequence ID" value="MFD2908240.1"/>
    <property type="molecule type" value="Genomic_DNA"/>
</dbReference>
<evidence type="ECO:0000313" key="6">
    <source>
        <dbReference type="EMBL" id="MFD2908240.1"/>
    </source>
</evidence>
<evidence type="ECO:0000256" key="4">
    <source>
        <dbReference type="PROSITE-ProRule" id="PRU00473"/>
    </source>
</evidence>
<keyword evidence="7" id="KW-1185">Reference proteome</keyword>
<evidence type="ECO:0000256" key="2">
    <source>
        <dbReference type="ARBA" id="ARBA00023136"/>
    </source>
</evidence>
<organism evidence="6 7">
    <name type="scientific">Flavobacterium ardleyense</name>
    <dbReference type="NCBI Taxonomy" id="2038737"/>
    <lineage>
        <taxon>Bacteria</taxon>
        <taxon>Pseudomonadati</taxon>
        <taxon>Bacteroidota</taxon>
        <taxon>Flavobacteriia</taxon>
        <taxon>Flavobacteriales</taxon>
        <taxon>Flavobacteriaceae</taxon>
        <taxon>Flavobacterium</taxon>
    </lineage>
</organism>
<dbReference type="RefSeq" id="WP_379805583.1">
    <property type="nucleotide sequence ID" value="NZ_JBHUOL010000011.1"/>
</dbReference>
<dbReference type="CDD" id="cd07185">
    <property type="entry name" value="OmpA_C-like"/>
    <property type="match status" value="1"/>
</dbReference>
<gene>
    <name evidence="6" type="ORF">ACFSX9_05780</name>
</gene>
<comment type="caution">
    <text evidence="6">The sequence shown here is derived from an EMBL/GenBank/DDBJ whole genome shotgun (WGS) entry which is preliminary data.</text>
</comment>
<evidence type="ECO:0000256" key="1">
    <source>
        <dbReference type="ARBA" id="ARBA00004442"/>
    </source>
</evidence>
<dbReference type="SUPFAM" id="SSF103088">
    <property type="entry name" value="OmpA-like"/>
    <property type="match status" value="1"/>
</dbReference>
<dbReference type="InterPro" id="IPR050330">
    <property type="entry name" value="Bact_OuterMem_StrucFunc"/>
</dbReference>
<dbReference type="InterPro" id="IPR006665">
    <property type="entry name" value="OmpA-like"/>
</dbReference>
<keyword evidence="3" id="KW-0998">Cell outer membrane</keyword>
<name>A0ABW5Z7F0_9FLAO</name>
<evidence type="ECO:0000313" key="7">
    <source>
        <dbReference type="Proteomes" id="UP001597549"/>
    </source>
</evidence>